<proteinExistence type="predicted"/>
<dbReference type="AlphaFoldDB" id="A0A0B4DDY8"/>
<keyword evidence="1" id="KW-0812">Transmembrane</keyword>
<dbReference type="Proteomes" id="UP000031196">
    <property type="component" value="Unassembled WGS sequence"/>
</dbReference>
<organism evidence="3 4">
    <name type="scientific">Pseudarthrobacter phenanthrenivorans</name>
    <name type="common">Arthrobacter phenanthrenivorans</name>
    <dbReference type="NCBI Taxonomy" id="361575"/>
    <lineage>
        <taxon>Bacteria</taxon>
        <taxon>Bacillati</taxon>
        <taxon>Actinomycetota</taxon>
        <taxon>Actinomycetes</taxon>
        <taxon>Micrococcales</taxon>
        <taxon>Micrococcaceae</taxon>
        <taxon>Pseudarthrobacter</taxon>
    </lineage>
</organism>
<dbReference type="GO" id="GO:0008482">
    <property type="term" value="F:sulfite oxidase activity"/>
    <property type="evidence" value="ECO:0007669"/>
    <property type="project" value="TreeGrafter"/>
</dbReference>
<reference evidence="3 4" key="1">
    <citation type="submission" date="2014-12" db="EMBL/GenBank/DDBJ databases">
        <title>Genome sequencing of Arthrobacter phenanthrenivorans SWC37.</title>
        <authorList>
            <person name="Tan P.W."/>
            <person name="Chan K.-G."/>
        </authorList>
    </citation>
    <scope>NUCLEOTIDE SEQUENCE [LARGE SCALE GENOMIC DNA]</scope>
    <source>
        <strain evidence="3 4">SWC37</strain>
    </source>
</reference>
<dbReference type="GO" id="GO:0006790">
    <property type="term" value="P:sulfur compound metabolic process"/>
    <property type="evidence" value="ECO:0007669"/>
    <property type="project" value="TreeGrafter"/>
</dbReference>
<dbReference type="GO" id="GO:0043546">
    <property type="term" value="F:molybdopterin cofactor binding"/>
    <property type="evidence" value="ECO:0007669"/>
    <property type="project" value="TreeGrafter"/>
</dbReference>
<dbReference type="GO" id="GO:0020037">
    <property type="term" value="F:heme binding"/>
    <property type="evidence" value="ECO:0007669"/>
    <property type="project" value="TreeGrafter"/>
</dbReference>
<dbReference type="EMBL" id="JWTB01000019">
    <property type="protein sequence ID" value="KIC66892.1"/>
    <property type="molecule type" value="Genomic_DNA"/>
</dbReference>
<dbReference type="Gene3D" id="2.60.40.650">
    <property type="match status" value="1"/>
</dbReference>
<feature type="transmembrane region" description="Helical" evidence="1">
    <location>
        <begin position="73"/>
        <end position="93"/>
    </location>
</feature>
<dbReference type="InterPro" id="IPR000572">
    <property type="entry name" value="OxRdtase_Mopterin-bd_dom"/>
</dbReference>
<gene>
    <name evidence="3" type="ORF">RM50_10915</name>
</gene>
<dbReference type="Pfam" id="PF00174">
    <property type="entry name" value="Oxidored_molyb"/>
    <property type="match status" value="1"/>
</dbReference>
<dbReference type="InterPro" id="IPR014756">
    <property type="entry name" value="Ig_E-set"/>
</dbReference>
<feature type="transmembrane region" description="Helical" evidence="1">
    <location>
        <begin position="100"/>
        <end position="121"/>
    </location>
</feature>
<accession>A0A0B4DDY8</accession>
<keyword evidence="1" id="KW-0472">Membrane</keyword>
<evidence type="ECO:0000313" key="3">
    <source>
        <dbReference type="EMBL" id="KIC66892.1"/>
    </source>
</evidence>
<feature type="transmembrane region" description="Helical" evidence="1">
    <location>
        <begin position="12"/>
        <end position="37"/>
    </location>
</feature>
<dbReference type="RefSeq" id="WP_043452491.1">
    <property type="nucleotide sequence ID" value="NZ_JBFBKS010000001.1"/>
</dbReference>
<name>A0A0B4DDY8_PSEPS</name>
<evidence type="ECO:0000256" key="1">
    <source>
        <dbReference type="SAM" id="Phobius"/>
    </source>
</evidence>
<dbReference type="PANTHER" id="PTHR19372:SF7">
    <property type="entry name" value="SULFITE OXIDASE, MITOCHONDRIAL"/>
    <property type="match status" value="1"/>
</dbReference>
<comment type="caution">
    <text evidence="3">The sequence shown here is derived from an EMBL/GenBank/DDBJ whole genome shotgun (WGS) entry which is preliminary data.</text>
</comment>
<dbReference type="Gene3D" id="3.90.420.10">
    <property type="entry name" value="Oxidoreductase, molybdopterin-binding domain"/>
    <property type="match status" value="1"/>
</dbReference>
<dbReference type="InterPro" id="IPR036374">
    <property type="entry name" value="OxRdtase_Mopterin-bd_sf"/>
</dbReference>
<evidence type="ECO:0000259" key="2">
    <source>
        <dbReference type="Pfam" id="PF00174"/>
    </source>
</evidence>
<keyword evidence="1" id="KW-1133">Transmembrane helix</keyword>
<dbReference type="SUPFAM" id="SSF56524">
    <property type="entry name" value="Oxidoreductase molybdopterin-binding domain"/>
    <property type="match status" value="1"/>
</dbReference>
<protein>
    <submittedName>
        <fullName evidence="3">Oxidoreductase</fullName>
    </submittedName>
</protein>
<feature type="domain" description="Oxidoreductase molybdopterin-binding" evidence="2">
    <location>
        <begin position="254"/>
        <end position="406"/>
    </location>
</feature>
<sequence length="528" mass="55778">MTKLRNRFAGPAPMAALAGVVAAAVVLAVAELIGAFFTTRATPLFALGSTFIDFTPPGLKDFAIATFGTNDKAALFVGMGLTIAVLACVLGVVAYRKWALGVLGVLFMGAVIVACVVTRAGVGPADAIPSILGTLAGLVVLRRLMVPLWGLKAWPEAPADTAADGEDMVGSDGTSRRRFFTAAGVTAVAAGVAATGGRLLGAARSNVAKAREALRLPSPAQPAAPVPSGVQSPVAGVTPWLTPNSEFYRIDTALSVPEINVDDWELRVHGLVEQEVRLTFQDLLDARLIESHVTLTCVSNPVGGNLAGNAKWLGLPIREVLARAKPKDGADMVLSTSIDGFSASTPLEVLQDDRDAMLAIGMNGEPLPLEHGYPVRMVVPGLYGFVSATKWVVDLEVTRFADNKAYWTNRGWSERGPIKTMARVDVPKSFAKVPAGKVAVGGTAWAQTRGITKVEIQIDNGEWAEATLSTEASTVTWRQWSYEWDATPGPHYIKVRATDGTGEVQTDQRADPVPDGASGWQSVMVTVQ</sequence>
<evidence type="ECO:0000313" key="4">
    <source>
        <dbReference type="Proteomes" id="UP000031196"/>
    </source>
</evidence>
<dbReference type="SUPFAM" id="SSF81296">
    <property type="entry name" value="E set domains"/>
    <property type="match status" value="1"/>
</dbReference>
<dbReference type="PANTHER" id="PTHR19372">
    <property type="entry name" value="SULFITE REDUCTASE"/>
    <property type="match status" value="1"/>
</dbReference>
<dbReference type="OrthoDB" id="9795587at2"/>